<name>A0A382V9U6_9ZZZZ</name>
<proteinExistence type="predicted"/>
<feature type="non-terminal residue" evidence="3">
    <location>
        <position position="251"/>
    </location>
</feature>
<gene>
    <name evidence="3" type="ORF">METZ01_LOCUS395562</name>
</gene>
<protein>
    <submittedName>
        <fullName evidence="3">Uncharacterized protein</fullName>
    </submittedName>
</protein>
<accession>A0A382V9U6</accession>
<keyword evidence="1" id="KW-0175">Coiled coil</keyword>
<feature type="coiled-coil region" evidence="1">
    <location>
        <begin position="55"/>
        <end position="122"/>
    </location>
</feature>
<keyword evidence="2" id="KW-0472">Membrane</keyword>
<keyword evidence="2" id="KW-0812">Transmembrane</keyword>
<feature type="transmembrane region" description="Helical" evidence="2">
    <location>
        <begin position="20"/>
        <end position="39"/>
    </location>
</feature>
<evidence type="ECO:0000256" key="1">
    <source>
        <dbReference type="SAM" id="Coils"/>
    </source>
</evidence>
<evidence type="ECO:0000256" key="2">
    <source>
        <dbReference type="SAM" id="Phobius"/>
    </source>
</evidence>
<dbReference type="AlphaFoldDB" id="A0A382V9U6"/>
<keyword evidence="2" id="KW-1133">Transmembrane helix</keyword>
<reference evidence="3" key="1">
    <citation type="submission" date="2018-05" db="EMBL/GenBank/DDBJ databases">
        <authorList>
            <person name="Lanie J.A."/>
            <person name="Ng W.-L."/>
            <person name="Kazmierczak K.M."/>
            <person name="Andrzejewski T.M."/>
            <person name="Davidsen T.M."/>
            <person name="Wayne K.J."/>
            <person name="Tettelin H."/>
            <person name="Glass J.I."/>
            <person name="Rusch D."/>
            <person name="Podicherti R."/>
            <person name="Tsui H.-C.T."/>
            <person name="Winkler M.E."/>
        </authorList>
    </citation>
    <scope>NUCLEOTIDE SEQUENCE</scope>
</reference>
<dbReference type="EMBL" id="UINC01149938">
    <property type="protein sequence ID" value="SVD42708.1"/>
    <property type="molecule type" value="Genomic_DNA"/>
</dbReference>
<organism evidence="3">
    <name type="scientific">marine metagenome</name>
    <dbReference type="NCBI Taxonomy" id="408172"/>
    <lineage>
        <taxon>unclassified sequences</taxon>
        <taxon>metagenomes</taxon>
        <taxon>ecological metagenomes</taxon>
    </lineage>
</organism>
<evidence type="ECO:0000313" key="3">
    <source>
        <dbReference type="EMBL" id="SVD42708.1"/>
    </source>
</evidence>
<sequence>MSIWRLTIREISHRKLHFSLGLLSVTVAVAAYIAATILLRDKAQRDRQILANMQIQQKKEIADNHTQRKIRLEKQRTLLQAKVLELQTDLEKSFETKRNGLNDSLAARQKELENALTETQKRLRARLMEREKTVAEAGVALQDAMRKITKGLGFNILILPKDQDLNKFHLSGISTSVMPEALATKLANSKIVTINHLLPVITRRVKWTERDDMEVVLIGTRGEVPLAHRDPKKPLLDMVPKGTMIVGHVIG</sequence>